<sequence length="315" mass="34057">MAAIPVHNPTVPFLGTIPGGFRHGLMIRVKGHMHSMADRFVVNLMCGPALNPLDDVALHLSVRPNEGDIVRNSYRDGWENEERHGGCPIYPGTAYEILILATHSSYKIAINGNHHSEFTHRLPLSRVAFINVSGNTSVSFIGIEEDPSSRSGYAPSAPVPSAPMVAVNQSPVQTASSMSRPMGMGMPMPMSTPMSMSMPHQGQPHYMQSGQPHYAPPSGQPHYAPPSGHQPYVPPSGPPYAQPPAYTPPNPMAQPMQNQYNPQSASFSYNTNSAPYPQGQYGGGMATSVHTTPGYSAPPMMNQPFMPKFSGKKER</sequence>
<dbReference type="GO" id="GO:0030246">
    <property type="term" value="F:carbohydrate binding"/>
    <property type="evidence" value="ECO:0007669"/>
    <property type="project" value="UniProtKB-UniRule"/>
</dbReference>
<dbReference type="GO" id="GO:0016936">
    <property type="term" value="F:galactoside binding"/>
    <property type="evidence" value="ECO:0007669"/>
    <property type="project" value="TreeGrafter"/>
</dbReference>
<evidence type="ECO:0000313" key="5">
    <source>
        <dbReference type="EMBL" id="JAI17002.1"/>
    </source>
</evidence>
<feature type="compositionally biased region" description="Low complexity" evidence="3">
    <location>
        <begin position="190"/>
        <end position="199"/>
    </location>
</feature>
<dbReference type="SMART" id="SM00908">
    <property type="entry name" value="Gal-bind_lectin"/>
    <property type="match status" value="1"/>
</dbReference>
<evidence type="ECO:0000256" key="3">
    <source>
        <dbReference type="SAM" id="MobiDB-lite"/>
    </source>
</evidence>
<evidence type="ECO:0000256" key="1">
    <source>
        <dbReference type="ARBA" id="ARBA00022734"/>
    </source>
</evidence>
<evidence type="ECO:0000259" key="4">
    <source>
        <dbReference type="PROSITE" id="PS51304"/>
    </source>
</evidence>
<reference evidence="5" key="1">
    <citation type="journal article" date="2015" name="Insect Biochem. Mol. Biol.">
        <title>An insight into the sialome of the horse fly, Tabanus bromius.</title>
        <authorList>
            <person name="Ribeiro J.M."/>
            <person name="Kazimirova M."/>
            <person name="Takac P."/>
            <person name="Andersen J.F."/>
            <person name="Francischetti I.M."/>
        </authorList>
    </citation>
    <scope>NUCLEOTIDE SEQUENCE</scope>
</reference>
<organism evidence="5">
    <name type="scientific">Tabanus bromius</name>
    <name type="common">Band-eyed brown horse fly</name>
    <dbReference type="NCBI Taxonomy" id="304241"/>
    <lineage>
        <taxon>Eukaryota</taxon>
        <taxon>Metazoa</taxon>
        <taxon>Ecdysozoa</taxon>
        <taxon>Arthropoda</taxon>
        <taxon>Hexapoda</taxon>
        <taxon>Insecta</taxon>
        <taxon>Pterygota</taxon>
        <taxon>Neoptera</taxon>
        <taxon>Endopterygota</taxon>
        <taxon>Diptera</taxon>
        <taxon>Brachycera</taxon>
        <taxon>Tabanomorpha</taxon>
        <taxon>Tabanoidea</taxon>
        <taxon>Tabanidae</taxon>
        <taxon>Tabanus</taxon>
    </lineage>
</organism>
<keyword evidence="1 2" id="KW-0430">Lectin</keyword>
<feature type="region of interest" description="Disordered" evidence="3">
    <location>
        <begin position="294"/>
        <end position="315"/>
    </location>
</feature>
<feature type="compositionally biased region" description="Low complexity" evidence="3">
    <location>
        <begin position="253"/>
        <end position="263"/>
    </location>
</feature>
<dbReference type="AlphaFoldDB" id="A0A0K8TRL3"/>
<accession>A0A0K8TRL3</accession>
<feature type="region of interest" description="Disordered" evidence="3">
    <location>
        <begin position="190"/>
        <end position="274"/>
    </location>
</feature>
<dbReference type="PROSITE" id="PS51304">
    <property type="entry name" value="GALECTIN"/>
    <property type="match status" value="1"/>
</dbReference>
<dbReference type="Gene3D" id="2.60.120.200">
    <property type="match status" value="1"/>
</dbReference>
<dbReference type="InterPro" id="IPR044156">
    <property type="entry name" value="Galectin-like"/>
</dbReference>
<feature type="compositionally biased region" description="Pro residues" evidence="3">
    <location>
        <begin position="232"/>
        <end position="252"/>
    </location>
</feature>
<dbReference type="CDD" id="cd00070">
    <property type="entry name" value="GLECT"/>
    <property type="match status" value="1"/>
</dbReference>
<dbReference type="EMBL" id="GDAI01000601">
    <property type="protein sequence ID" value="JAI17002.1"/>
    <property type="molecule type" value="mRNA"/>
</dbReference>
<dbReference type="SMART" id="SM00276">
    <property type="entry name" value="GLECT"/>
    <property type="match status" value="1"/>
</dbReference>
<feature type="compositionally biased region" description="Polar residues" evidence="3">
    <location>
        <begin position="264"/>
        <end position="274"/>
    </location>
</feature>
<protein>
    <recommendedName>
        <fullName evidence="2">Galectin</fullName>
    </recommendedName>
</protein>
<name>A0A0K8TRL3_TABBR</name>
<evidence type="ECO:0000256" key="2">
    <source>
        <dbReference type="RuleBase" id="RU102079"/>
    </source>
</evidence>
<dbReference type="PANTHER" id="PTHR11346:SF176">
    <property type="entry name" value="32 KDA BETA-GALACTOSIDE-BINDING LECTIN LEC-3"/>
    <property type="match status" value="1"/>
</dbReference>
<dbReference type="SUPFAM" id="SSF49899">
    <property type="entry name" value="Concanavalin A-like lectins/glucanases"/>
    <property type="match status" value="1"/>
</dbReference>
<dbReference type="InterPro" id="IPR001079">
    <property type="entry name" value="Galectin_CRD"/>
</dbReference>
<proteinExistence type="evidence at transcript level"/>
<dbReference type="InterPro" id="IPR013320">
    <property type="entry name" value="ConA-like_dom_sf"/>
</dbReference>
<dbReference type="PANTHER" id="PTHR11346">
    <property type="entry name" value="GALECTIN"/>
    <property type="match status" value="1"/>
</dbReference>
<feature type="domain" description="Galectin" evidence="4">
    <location>
        <begin position="13"/>
        <end position="144"/>
    </location>
</feature>
<dbReference type="Pfam" id="PF00337">
    <property type="entry name" value="Gal-bind_lectin"/>
    <property type="match status" value="1"/>
</dbReference>